<evidence type="ECO:0000313" key="6">
    <source>
        <dbReference type="Proteomes" id="UP000199392"/>
    </source>
</evidence>
<dbReference type="PANTHER" id="PTHR30154">
    <property type="entry name" value="LEUCINE-RESPONSIVE REGULATORY PROTEIN"/>
    <property type="match status" value="1"/>
</dbReference>
<evidence type="ECO:0000259" key="4">
    <source>
        <dbReference type="PROSITE" id="PS50956"/>
    </source>
</evidence>
<dbReference type="PROSITE" id="PS50956">
    <property type="entry name" value="HTH_ASNC_2"/>
    <property type="match status" value="1"/>
</dbReference>
<dbReference type="InterPro" id="IPR011008">
    <property type="entry name" value="Dimeric_a/b-barrel"/>
</dbReference>
<name>A0A1I6PSI1_9RHOB</name>
<dbReference type="Gene3D" id="1.10.10.10">
    <property type="entry name" value="Winged helix-like DNA-binding domain superfamily/Winged helix DNA-binding domain"/>
    <property type="match status" value="1"/>
</dbReference>
<dbReference type="PANTHER" id="PTHR30154:SF46">
    <property type="entry name" value="TRANSCRIPTIONAL REGULATORY PROTEIN"/>
    <property type="match status" value="1"/>
</dbReference>
<accession>A0A1I6PSI1</accession>
<dbReference type="STRING" id="311180.SAMN04488050_101740"/>
<dbReference type="InterPro" id="IPR036390">
    <property type="entry name" value="WH_DNA-bd_sf"/>
</dbReference>
<keyword evidence="3" id="KW-0804">Transcription</keyword>
<dbReference type="SMART" id="SM00344">
    <property type="entry name" value="HTH_ASNC"/>
    <property type="match status" value="1"/>
</dbReference>
<keyword evidence="1" id="KW-0805">Transcription regulation</keyword>
<dbReference type="Proteomes" id="UP000199392">
    <property type="component" value="Unassembled WGS sequence"/>
</dbReference>
<dbReference type="GO" id="GO:0043200">
    <property type="term" value="P:response to amino acid"/>
    <property type="evidence" value="ECO:0007669"/>
    <property type="project" value="TreeGrafter"/>
</dbReference>
<dbReference type="InterPro" id="IPR019888">
    <property type="entry name" value="Tscrpt_reg_AsnC-like"/>
</dbReference>
<dbReference type="Pfam" id="PF13412">
    <property type="entry name" value="HTH_24"/>
    <property type="match status" value="1"/>
</dbReference>
<dbReference type="EMBL" id="FOZW01000001">
    <property type="protein sequence ID" value="SFS43197.1"/>
    <property type="molecule type" value="Genomic_DNA"/>
</dbReference>
<dbReference type="CDD" id="cd00090">
    <property type="entry name" value="HTH_ARSR"/>
    <property type="match status" value="1"/>
</dbReference>
<proteinExistence type="predicted"/>
<dbReference type="GO" id="GO:0006355">
    <property type="term" value="P:regulation of DNA-templated transcription"/>
    <property type="evidence" value="ECO:0007669"/>
    <property type="project" value="UniProtKB-ARBA"/>
</dbReference>
<dbReference type="SUPFAM" id="SSF54909">
    <property type="entry name" value="Dimeric alpha+beta barrel"/>
    <property type="match status" value="1"/>
</dbReference>
<keyword evidence="6" id="KW-1185">Reference proteome</keyword>
<dbReference type="PRINTS" id="PR00033">
    <property type="entry name" value="HTHASNC"/>
</dbReference>
<gene>
    <name evidence="5" type="ORF">SAMN04488050_101740</name>
</gene>
<dbReference type="InterPro" id="IPR000485">
    <property type="entry name" value="AsnC-type_HTH_dom"/>
</dbReference>
<reference evidence="6" key="1">
    <citation type="submission" date="2016-10" db="EMBL/GenBank/DDBJ databases">
        <authorList>
            <person name="Varghese N."/>
            <person name="Submissions S."/>
        </authorList>
    </citation>
    <scope>NUCLEOTIDE SEQUENCE [LARGE SCALE GENOMIC DNA]</scope>
    <source>
        <strain evidence="6">DSM 26894</strain>
    </source>
</reference>
<dbReference type="Pfam" id="PF01037">
    <property type="entry name" value="AsnC_trans_reg"/>
    <property type="match status" value="1"/>
</dbReference>
<sequence length="157" mass="17495">MPLDRYDRLILDALQKDGALTNAQLSERVNLSASQCSRRRAALEAAGVIEGYRARLNAGKLGLGIRVVVRVNLRTHAKTADMDFSAWIERQPEILAAFSVSGDADYVLHVRSRDLESFSNFLHERLLQRPDIGQVRSDFVLKTLKDSDALDLSEIGS</sequence>
<organism evidence="5 6">
    <name type="scientific">Alloyangia pacifica</name>
    <dbReference type="NCBI Taxonomy" id="311180"/>
    <lineage>
        <taxon>Bacteria</taxon>
        <taxon>Pseudomonadati</taxon>
        <taxon>Pseudomonadota</taxon>
        <taxon>Alphaproteobacteria</taxon>
        <taxon>Rhodobacterales</taxon>
        <taxon>Roseobacteraceae</taxon>
        <taxon>Alloyangia</taxon>
    </lineage>
</organism>
<dbReference type="InterPro" id="IPR011991">
    <property type="entry name" value="ArsR-like_HTH"/>
</dbReference>
<dbReference type="AlphaFoldDB" id="A0A1I6PSI1"/>
<dbReference type="RefSeq" id="WP_092422410.1">
    <property type="nucleotide sequence ID" value="NZ_FNCL01000002.1"/>
</dbReference>
<evidence type="ECO:0000256" key="3">
    <source>
        <dbReference type="ARBA" id="ARBA00023163"/>
    </source>
</evidence>
<evidence type="ECO:0000256" key="1">
    <source>
        <dbReference type="ARBA" id="ARBA00023015"/>
    </source>
</evidence>
<dbReference type="Gene3D" id="3.30.70.920">
    <property type="match status" value="1"/>
</dbReference>
<dbReference type="GO" id="GO:0043565">
    <property type="term" value="F:sequence-specific DNA binding"/>
    <property type="evidence" value="ECO:0007669"/>
    <property type="project" value="InterPro"/>
</dbReference>
<protein>
    <submittedName>
        <fullName evidence="5">Winged helix-turn-helix DNA-binding</fullName>
    </submittedName>
</protein>
<keyword evidence="2 5" id="KW-0238">DNA-binding</keyword>
<dbReference type="InterPro" id="IPR036388">
    <property type="entry name" value="WH-like_DNA-bd_sf"/>
</dbReference>
<dbReference type="OrthoDB" id="9803143at2"/>
<feature type="domain" description="HTH asnC-type" evidence="4">
    <location>
        <begin position="3"/>
        <end position="64"/>
    </location>
</feature>
<dbReference type="GO" id="GO:0005829">
    <property type="term" value="C:cytosol"/>
    <property type="evidence" value="ECO:0007669"/>
    <property type="project" value="TreeGrafter"/>
</dbReference>
<dbReference type="InterPro" id="IPR019887">
    <property type="entry name" value="Tscrpt_reg_AsnC/Lrp_C"/>
</dbReference>
<evidence type="ECO:0000256" key="2">
    <source>
        <dbReference type="ARBA" id="ARBA00023125"/>
    </source>
</evidence>
<dbReference type="SUPFAM" id="SSF46785">
    <property type="entry name" value="Winged helix' DNA-binding domain"/>
    <property type="match status" value="1"/>
</dbReference>
<evidence type="ECO:0000313" key="5">
    <source>
        <dbReference type="EMBL" id="SFS43197.1"/>
    </source>
</evidence>